<reference evidence="6" key="1">
    <citation type="submission" date="2022-02" db="EMBL/GenBank/DDBJ databases">
        <authorList>
            <person name="Henning P.M."/>
            <person name="McCubbin A.G."/>
            <person name="Shore J.S."/>
        </authorList>
    </citation>
    <scope>NUCLEOTIDE SEQUENCE</scope>
    <source>
        <strain evidence="6">F60SS</strain>
        <tissue evidence="6">Leaves</tissue>
    </source>
</reference>
<accession>A0A9Q0FU65</accession>
<dbReference type="EMBL" id="JAKUCV010004121">
    <property type="protein sequence ID" value="KAJ4836436.1"/>
    <property type="molecule type" value="Genomic_DNA"/>
</dbReference>
<name>A0A9Q0FU65_9ROSI</name>
<keyword evidence="2" id="KW-0238">DNA-binding</keyword>
<evidence type="ECO:0000313" key="6">
    <source>
        <dbReference type="EMBL" id="KAJ4836436.1"/>
    </source>
</evidence>
<keyword evidence="1" id="KW-0805">Transcription regulation</keyword>
<dbReference type="PANTHER" id="PTHR31719:SF43">
    <property type="entry name" value="NAC TRANSCRIPTION FACTOR 56"/>
    <property type="match status" value="1"/>
</dbReference>
<dbReference type="Proteomes" id="UP001141552">
    <property type="component" value="Unassembled WGS sequence"/>
</dbReference>
<evidence type="ECO:0000256" key="4">
    <source>
        <dbReference type="ARBA" id="ARBA00023242"/>
    </source>
</evidence>
<proteinExistence type="predicted"/>
<evidence type="ECO:0000256" key="3">
    <source>
        <dbReference type="ARBA" id="ARBA00023163"/>
    </source>
</evidence>
<evidence type="ECO:0000259" key="5">
    <source>
        <dbReference type="PROSITE" id="PS51005"/>
    </source>
</evidence>
<dbReference type="Gene3D" id="2.170.150.80">
    <property type="entry name" value="NAC domain"/>
    <property type="match status" value="1"/>
</dbReference>
<dbReference type="GO" id="GO:0006355">
    <property type="term" value="P:regulation of DNA-templated transcription"/>
    <property type="evidence" value="ECO:0007669"/>
    <property type="project" value="InterPro"/>
</dbReference>
<gene>
    <name evidence="6" type="ORF">Tsubulata_034161</name>
</gene>
<dbReference type="InterPro" id="IPR003441">
    <property type="entry name" value="NAC-dom"/>
</dbReference>
<organism evidence="6 7">
    <name type="scientific">Turnera subulata</name>
    <dbReference type="NCBI Taxonomy" id="218843"/>
    <lineage>
        <taxon>Eukaryota</taxon>
        <taxon>Viridiplantae</taxon>
        <taxon>Streptophyta</taxon>
        <taxon>Embryophyta</taxon>
        <taxon>Tracheophyta</taxon>
        <taxon>Spermatophyta</taxon>
        <taxon>Magnoliopsida</taxon>
        <taxon>eudicotyledons</taxon>
        <taxon>Gunneridae</taxon>
        <taxon>Pentapetalae</taxon>
        <taxon>rosids</taxon>
        <taxon>fabids</taxon>
        <taxon>Malpighiales</taxon>
        <taxon>Passifloraceae</taxon>
        <taxon>Turnera</taxon>
    </lineage>
</organism>
<dbReference type="SUPFAM" id="SSF101941">
    <property type="entry name" value="NAC domain"/>
    <property type="match status" value="1"/>
</dbReference>
<dbReference type="InterPro" id="IPR036093">
    <property type="entry name" value="NAC_dom_sf"/>
</dbReference>
<evidence type="ECO:0000313" key="7">
    <source>
        <dbReference type="Proteomes" id="UP001141552"/>
    </source>
</evidence>
<comment type="caution">
    <text evidence="6">The sequence shown here is derived from an EMBL/GenBank/DDBJ whole genome shotgun (WGS) entry which is preliminary data.</text>
</comment>
<reference evidence="6" key="2">
    <citation type="journal article" date="2023" name="Plants (Basel)">
        <title>Annotation of the Turnera subulata (Passifloraceae) Draft Genome Reveals the S-Locus Evolved after the Divergence of Turneroideae from Passifloroideae in a Stepwise Manner.</title>
        <authorList>
            <person name="Henning P.M."/>
            <person name="Roalson E.H."/>
            <person name="Mir W."/>
            <person name="McCubbin A.G."/>
            <person name="Shore J.S."/>
        </authorList>
    </citation>
    <scope>NUCLEOTIDE SEQUENCE</scope>
    <source>
        <strain evidence="6">F60SS</strain>
    </source>
</reference>
<dbReference type="PANTHER" id="PTHR31719">
    <property type="entry name" value="NAC TRANSCRIPTION FACTOR 56"/>
    <property type="match status" value="1"/>
</dbReference>
<dbReference type="GO" id="GO:0003677">
    <property type="term" value="F:DNA binding"/>
    <property type="evidence" value="ECO:0007669"/>
    <property type="project" value="UniProtKB-KW"/>
</dbReference>
<feature type="domain" description="NAC" evidence="5">
    <location>
        <begin position="8"/>
        <end position="140"/>
    </location>
</feature>
<dbReference type="OrthoDB" id="1625833at2759"/>
<dbReference type="Pfam" id="PF02365">
    <property type="entry name" value="NAM"/>
    <property type="match status" value="1"/>
</dbReference>
<keyword evidence="3" id="KW-0804">Transcription</keyword>
<evidence type="ECO:0000256" key="1">
    <source>
        <dbReference type="ARBA" id="ARBA00023015"/>
    </source>
</evidence>
<keyword evidence="7" id="KW-1185">Reference proteome</keyword>
<dbReference type="AlphaFoldDB" id="A0A9Q0FU65"/>
<protein>
    <recommendedName>
        <fullName evidence="5">NAC domain-containing protein</fullName>
    </recommendedName>
</protein>
<dbReference type="PROSITE" id="PS51005">
    <property type="entry name" value="NAC"/>
    <property type="match status" value="1"/>
</dbReference>
<sequence length="267" mass="29753">MCPPTTSPLADIDFDCTFEKLFLSLEKLNQGCPPPRNVITYVNPYNHYPSTLPDGIWYFVHSKENNGMELGFWKAKDEACKIFSNSILTGWRTTLEFFKGKVPHEQKTDWMMEEYWITHKALGGNSKAKVDSSLCRVFLSAQQGLDHKLQQKMTSSKIVEEPCPFLTESIVPKAHSGMSNGSTSKPEVGIDEAAREMAVTGGPSNHLVENLPEVDYFSGGDYLELLDLVNPASPSSSSDNSSCLTMSSDEYFDSLALLRDIESLLFV</sequence>
<keyword evidence="4" id="KW-0539">Nucleus</keyword>
<evidence type="ECO:0000256" key="2">
    <source>
        <dbReference type="ARBA" id="ARBA00023125"/>
    </source>
</evidence>